<reference evidence="6 7" key="1">
    <citation type="submission" date="2024-11" db="EMBL/GenBank/DDBJ databases">
        <title>A near-complete genome assembly of Cinchona calisaya.</title>
        <authorList>
            <person name="Lian D.C."/>
            <person name="Zhao X.W."/>
            <person name="Wei L."/>
        </authorList>
    </citation>
    <scope>NUCLEOTIDE SEQUENCE [LARGE SCALE GENOMIC DNA]</scope>
    <source>
        <tissue evidence="6">Nenye</tissue>
    </source>
</reference>
<evidence type="ECO:0000313" key="6">
    <source>
        <dbReference type="EMBL" id="KAL3526971.1"/>
    </source>
</evidence>
<keyword evidence="7" id="KW-1185">Reference proteome</keyword>
<gene>
    <name evidence="6" type="ORF">ACH5RR_011627</name>
</gene>
<accession>A0ABD3A5F7</accession>
<evidence type="ECO:0000256" key="4">
    <source>
        <dbReference type="SAM" id="MobiDB-lite"/>
    </source>
</evidence>
<evidence type="ECO:0000313" key="7">
    <source>
        <dbReference type="Proteomes" id="UP001630127"/>
    </source>
</evidence>
<comment type="caution">
    <text evidence="6">The sequence shown here is derived from an EMBL/GenBank/DDBJ whole genome shotgun (WGS) entry which is preliminary data.</text>
</comment>
<dbReference type="Gene3D" id="3.30.160.20">
    <property type="match status" value="2"/>
</dbReference>
<dbReference type="SUPFAM" id="SSF54768">
    <property type="entry name" value="dsRNA-binding domain-like"/>
    <property type="match status" value="2"/>
</dbReference>
<evidence type="ECO:0000256" key="2">
    <source>
        <dbReference type="ARBA" id="ARBA00022884"/>
    </source>
</evidence>
<name>A0ABD3A5F7_9GENT</name>
<dbReference type="Proteomes" id="UP001630127">
    <property type="component" value="Unassembled WGS sequence"/>
</dbReference>
<protein>
    <recommendedName>
        <fullName evidence="5">DRBM domain-containing protein</fullName>
    </recommendedName>
</protein>
<keyword evidence="1" id="KW-0677">Repeat</keyword>
<feature type="domain" description="DRBM" evidence="5">
    <location>
        <begin position="44"/>
        <end position="113"/>
    </location>
</feature>
<dbReference type="EMBL" id="JBJUIK010000005">
    <property type="protein sequence ID" value="KAL3526971.1"/>
    <property type="molecule type" value="Genomic_DNA"/>
</dbReference>
<evidence type="ECO:0000259" key="5">
    <source>
        <dbReference type="PROSITE" id="PS50137"/>
    </source>
</evidence>
<evidence type="ECO:0000256" key="1">
    <source>
        <dbReference type="ARBA" id="ARBA00022737"/>
    </source>
</evidence>
<proteinExistence type="predicted"/>
<keyword evidence="2 3" id="KW-0694">RNA-binding</keyword>
<dbReference type="PANTHER" id="PTHR46031:SF37">
    <property type="entry name" value="DRBM DOMAIN-CONTAINING PROTEIN"/>
    <property type="match status" value="1"/>
</dbReference>
<dbReference type="PANTHER" id="PTHR46031">
    <property type="match status" value="1"/>
</dbReference>
<dbReference type="PROSITE" id="PS50137">
    <property type="entry name" value="DS_RBD"/>
    <property type="match status" value="1"/>
</dbReference>
<dbReference type="InterPro" id="IPR014720">
    <property type="entry name" value="dsRBD_dom"/>
</dbReference>
<dbReference type="GO" id="GO:0003723">
    <property type="term" value="F:RNA binding"/>
    <property type="evidence" value="ECO:0007669"/>
    <property type="project" value="UniProtKB-UniRule"/>
</dbReference>
<dbReference type="CDD" id="cd00048">
    <property type="entry name" value="DSRM_SF"/>
    <property type="match status" value="1"/>
</dbReference>
<dbReference type="Pfam" id="PF00035">
    <property type="entry name" value="dsrm"/>
    <property type="match status" value="2"/>
</dbReference>
<dbReference type="SMART" id="SM00358">
    <property type="entry name" value="DSRM"/>
    <property type="match status" value="2"/>
</dbReference>
<feature type="region of interest" description="Disordered" evidence="4">
    <location>
        <begin position="20"/>
        <end position="39"/>
    </location>
</feature>
<organism evidence="6 7">
    <name type="scientific">Cinchona calisaya</name>
    <dbReference type="NCBI Taxonomy" id="153742"/>
    <lineage>
        <taxon>Eukaryota</taxon>
        <taxon>Viridiplantae</taxon>
        <taxon>Streptophyta</taxon>
        <taxon>Embryophyta</taxon>
        <taxon>Tracheophyta</taxon>
        <taxon>Spermatophyta</taxon>
        <taxon>Magnoliopsida</taxon>
        <taxon>eudicotyledons</taxon>
        <taxon>Gunneridae</taxon>
        <taxon>Pentapetalae</taxon>
        <taxon>asterids</taxon>
        <taxon>lamiids</taxon>
        <taxon>Gentianales</taxon>
        <taxon>Rubiaceae</taxon>
        <taxon>Cinchonoideae</taxon>
        <taxon>Cinchoneae</taxon>
        <taxon>Cinchona</taxon>
    </lineage>
</organism>
<evidence type="ECO:0000256" key="3">
    <source>
        <dbReference type="PROSITE-ProRule" id="PRU00266"/>
    </source>
</evidence>
<dbReference type="AlphaFoldDB" id="A0ABD3A5F7"/>
<sequence length="348" mass="38076">MSEQVPVEAQNPLFLLYPQQSQQQKNPISEHPPQSSNSVSECIMHKNRLQEYAQKSSLQLPIYESVNEGARHASQFRATVVVDGTKYTSQRTFSNRKSAEQDAARIALQDIQQKIKNDGCPIIQEDTTFCKSILNEYAVKMHLEKPSYSTIQLAGLIPVFVSTLVFNGVGCTGDKGRSKKEAEQLAARVIILSILDSADSVYATVMSLIIKSKSKLYAALNKSRDTNSVSSPTVPIVNTSKDTSVQLNKRKEAEVTGTTISLPITAISQFNLAEFAKIQAAHLPLQQFKKPKPDTSSMEITPPFDFLPPGLGQPLLSSTSVVKESEIGSQMPDAVVPLNNIPPCSVAQ</sequence>